<reference evidence="1" key="1">
    <citation type="journal article" date="2014" name="Front. Microbiol.">
        <title>High frequency of phylogenetically diverse reductive dehalogenase-homologous genes in deep subseafloor sedimentary metagenomes.</title>
        <authorList>
            <person name="Kawai M."/>
            <person name="Futagami T."/>
            <person name="Toyoda A."/>
            <person name="Takaki Y."/>
            <person name="Nishi S."/>
            <person name="Hori S."/>
            <person name="Arai W."/>
            <person name="Tsubouchi T."/>
            <person name="Morono Y."/>
            <person name="Uchiyama I."/>
            <person name="Ito T."/>
            <person name="Fujiyama A."/>
            <person name="Inagaki F."/>
            <person name="Takami H."/>
        </authorList>
    </citation>
    <scope>NUCLEOTIDE SEQUENCE</scope>
    <source>
        <strain evidence="1">Expedition CK06-06</strain>
    </source>
</reference>
<dbReference type="GO" id="GO:0070004">
    <property type="term" value="F:cysteine-type exopeptidase activity"/>
    <property type="evidence" value="ECO:0007669"/>
    <property type="project" value="InterPro"/>
</dbReference>
<dbReference type="PANTHER" id="PTHR12994:SF17">
    <property type="entry name" value="LD30995P"/>
    <property type="match status" value="1"/>
</dbReference>
<dbReference type="AlphaFoldDB" id="X1B7A4"/>
<feature type="non-terminal residue" evidence="1">
    <location>
        <position position="1"/>
    </location>
</feature>
<protein>
    <recommendedName>
        <fullName evidence="2">Peptidase C69</fullName>
    </recommendedName>
</protein>
<dbReference type="InterPro" id="IPR005322">
    <property type="entry name" value="Peptidase_C69"/>
</dbReference>
<proteinExistence type="predicted"/>
<gene>
    <name evidence="1" type="ORF">S01H4_46483</name>
</gene>
<dbReference type="PANTHER" id="PTHR12994">
    <property type="entry name" value="SECERNIN"/>
    <property type="match status" value="1"/>
</dbReference>
<comment type="caution">
    <text evidence="1">The sequence shown here is derived from an EMBL/GenBank/DDBJ whole genome shotgun (WGS) entry which is preliminary data.</text>
</comment>
<evidence type="ECO:0008006" key="2">
    <source>
        <dbReference type="Google" id="ProtNLM"/>
    </source>
</evidence>
<evidence type="ECO:0000313" key="1">
    <source>
        <dbReference type="EMBL" id="GAG91654.1"/>
    </source>
</evidence>
<accession>X1B7A4</accession>
<dbReference type="EMBL" id="BART01025981">
    <property type="protein sequence ID" value="GAG91654.1"/>
    <property type="molecule type" value="Genomic_DNA"/>
</dbReference>
<name>X1B7A4_9ZZZZ</name>
<sequence length="279" mass="31798">GLERGNSARKSLDIIINLLEKFGQGGGCAYNDPSCMYHNSFIIADPNEAYVLETADKWWIVEKIKSVRSISNDISIRGKGDIRRKGIIQHAIEKGYCKDDNDFDFAYTFSGSSISIKPSPYSRGGKSTLLLNKNVGNITPQMMMEFLREHQAGICMHGGFESTGSQVSHLRDEENSIHWFTGSTLPCVSIYKPYAFPIDSQKYYTPGPYLAINHDWFWYKHAISKPLGKINQIRNMERAIIDKVNTLISQENEFSKEEFIQKIRILNLKAWNKSNEIIN</sequence>
<dbReference type="GO" id="GO:0006508">
    <property type="term" value="P:proteolysis"/>
    <property type="evidence" value="ECO:0007669"/>
    <property type="project" value="InterPro"/>
</dbReference>
<dbReference type="GO" id="GO:0016805">
    <property type="term" value="F:dipeptidase activity"/>
    <property type="evidence" value="ECO:0007669"/>
    <property type="project" value="InterPro"/>
</dbReference>
<organism evidence="1">
    <name type="scientific">marine sediment metagenome</name>
    <dbReference type="NCBI Taxonomy" id="412755"/>
    <lineage>
        <taxon>unclassified sequences</taxon>
        <taxon>metagenomes</taxon>
        <taxon>ecological metagenomes</taxon>
    </lineage>
</organism>